<dbReference type="Gene3D" id="3.30.40.10">
    <property type="entry name" value="Zinc/RING finger domain, C3HC4 (zinc finger)"/>
    <property type="match status" value="1"/>
</dbReference>
<sequence>MEGLDINTIPNTLLGRILLQIPNLSSHENLDLIGILQTALQQFGQTDKLDAFLDYCQTLSNPETPWKWETYTITNNDDWEIANYKKSQELAGIRFLLASDTARQDAELTRYSKSMLYDPKCIHFFQGRPVHVNDLLQDTLSYLQRENGHIDPIVEALIRLRLDKYDQDKSTFERQTSELDATDYHLLGALMVRYDSIASRGSAPRSWCLYLRDYVENADGTVWRILLEDGETRVTSDQALADIRGALESETFPSEFSKDYRPVYLFYGNLDISQPPQQPQKGGGEAAQDGSHVITLDDYTFDDDYDQLLQQEPQQDIPHEEEELCKHCGIKDIIDDINDMFFCELCNQGVHQLCEDPPIQQFEKNVDPWWCRACSKAQNIPIPTAESVARMQLEDAPINDENVLKRKREDEAEVENRPATDGDSFMAKKAS</sequence>
<evidence type="ECO:0000256" key="3">
    <source>
        <dbReference type="ARBA" id="ARBA00022833"/>
    </source>
</evidence>
<feature type="compositionally biased region" description="Basic and acidic residues" evidence="5">
    <location>
        <begin position="402"/>
        <end position="420"/>
    </location>
</feature>
<dbReference type="RefSeq" id="XP_064676378.1">
    <property type="nucleotide sequence ID" value="XM_064826280.1"/>
</dbReference>
<evidence type="ECO:0000313" key="8">
    <source>
        <dbReference type="Proteomes" id="UP001304243"/>
    </source>
</evidence>
<keyword evidence="1" id="KW-0479">Metal-binding</keyword>
<name>A0AAN7D3R7_9FUNG</name>
<reference evidence="7 8" key="1">
    <citation type="submission" date="2022-11" db="EMBL/GenBank/DDBJ databases">
        <title>Mucor velutinosus strain NIH1002 WGS.</title>
        <authorList>
            <person name="Subramanian P."/>
            <person name="Mullikin J.C."/>
            <person name="Segre J.A."/>
            <person name="Zelazny A.M."/>
        </authorList>
    </citation>
    <scope>NUCLEOTIDE SEQUENCE [LARGE SCALE GENOMIC DNA]</scope>
    <source>
        <strain evidence="7 8">NIH1002</strain>
    </source>
</reference>
<evidence type="ECO:0000256" key="5">
    <source>
        <dbReference type="SAM" id="MobiDB-lite"/>
    </source>
</evidence>
<evidence type="ECO:0000256" key="2">
    <source>
        <dbReference type="ARBA" id="ARBA00022771"/>
    </source>
</evidence>
<dbReference type="InterPro" id="IPR001965">
    <property type="entry name" value="Znf_PHD"/>
</dbReference>
<accession>A0AAN7D3R7</accession>
<keyword evidence="2 4" id="KW-0863">Zinc-finger</keyword>
<organism evidence="7 8">
    <name type="scientific">Mucor velutinosus</name>
    <dbReference type="NCBI Taxonomy" id="708070"/>
    <lineage>
        <taxon>Eukaryota</taxon>
        <taxon>Fungi</taxon>
        <taxon>Fungi incertae sedis</taxon>
        <taxon>Mucoromycota</taxon>
        <taxon>Mucoromycotina</taxon>
        <taxon>Mucoromycetes</taxon>
        <taxon>Mucorales</taxon>
        <taxon>Mucorineae</taxon>
        <taxon>Mucoraceae</taxon>
        <taxon>Mucor</taxon>
    </lineage>
</organism>
<evidence type="ECO:0000256" key="1">
    <source>
        <dbReference type="ARBA" id="ARBA00022723"/>
    </source>
</evidence>
<dbReference type="AlphaFoldDB" id="A0AAN7D3R7"/>
<dbReference type="GeneID" id="89950700"/>
<evidence type="ECO:0000313" key="7">
    <source>
        <dbReference type="EMBL" id="KAK4509712.1"/>
    </source>
</evidence>
<dbReference type="EMBL" id="JASEJX010000038">
    <property type="protein sequence ID" value="KAK4509712.1"/>
    <property type="molecule type" value="Genomic_DNA"/>
</dbReference>
<dbReference type="GO" id="GO:0008270">
    <property type="term" value="F:zinc ion binding"/>
    <property type="evidence" value="ECO:0007669"/>
    <property type="project" value="UniProtKB-KW"/>
</dbReference>
<dbReference type="InterPro" id="IPR013083">
    <property type="entry name" value="Znf_RING/FYVE/PHD"/>
</dbReference>
<feature type="domain" description="PHD-type" evidence="6">
    <location>
        <begin position="322"/>
        <end position="377"/>
    </location>
</feature>
<dbReference type="Pfam" id="PF00628">
    <property type="entry name" value="PHD"/>
    <property type="match status" value="1"/>
</dbReference>
<keyword evidence="3" id="KW-0862">Zinc</keyword>
<evidence type="ECO:0000256" key="4">
    <source>
        <dbReference type="PROSITE-ProRule" id="PRU00146"/>
    </source>
</evidence>
<gene>
    <name evidence="7" type="ORF">ATC70_007014</name>
</gene>
<comment type="caution">
    <text evidence="7">The sequence shown here is derived from an EMBL/GenBank/DDBJ whole genome shotgun (WGS) entry which is preliminary data.</text>
</comment>
<keyword evidence="8" id="KW-1185">Reference proteome</keyword>
<dbReference type="PROSITE" id="PS50016">
    <property type="entry name" value="ZF_PHD_2"/>
    <property type="match status" value="1"/>
</dbReference>
<dbReference type="Proteomes" id="UP001304243">
    <property type="component" value="Unassembled WGS sequence"/>
</dbReference>
<dbReference type="SMART" id="SM00249">
    <property type="entry name" value="PHD"/>
    <property type="match status" value="1"/>
</dbReference>
<evidence type="ECO:0000259" key="6">
    <source>
        <dbReference type="PROSITE" id="PS50016"/>
    </source>
</evidence>
<proteinExistence type="predicted"/>
<feature type="region of interest" description="Disordered" evidence="5">
    <location>
        <begin position="395"/>
        <end position="431"/>
    </location>
</feature>
<dbReference type="SUPFAM" id="SSF57903">
    <property type="entry name" value="FYVE/PHD zinc finger"/>
    <property type="match status" value="1"/>
</dbReference>
<dbReference type="InterPro" id="IPR011011">
    <property type="entry name" value="Znf_FYVE_PHD"/>
</dbReference>
<dbReference type="InterPro" id="IPR019787">
    <property type="entry name" value="Znf_PHD-finger"/>
</dbReference>
<protein>
    <recommendedName>
        <fullName evidence="6">PHD-type domain-containing protein</fullName>
    </recommendedName>
</protein>